<dbReference type="AlphaFoldDB" id="A0A8R7QUU0"/>
<organism evidence="1 2">
    <name type="scientific">Triticum urartu</name>
    <name type="common">Red wild einkorn</name>
    <name type="synonym">Crithodium urartu</name>
    <dbReference type="NCBI Taxonomy" id="4572"/>
    <lineage>
        <taxon>Eukaryota</taxon>
        <taxon>Viridiplantae</taxon>
        <taxon>Streptophyta</taxon>
        <taxon>Embryophyta</taxon>
        <taxon>Tracheophyta</taxon>
        <taxon>Spermatophyta</taxon>
        <taxon>Magnoliopsida</taxon>
        <taxon>Liliopsida</taxon>
        <taxon>Poales</taxon>
        <taxon>Poaceae</taxon>
        <taxon>BOP clade</taxon>
        <taxon>Pooideae</taxon>
        <taxon>Triticodae</taxon>
        <taxon>Triticeae</taxon>
        <taxon>Triticinae</taxon>
        <taxon>Triticum</taxon>
    </lineage>
</organism>
<dbReference type="Proteomes" id="UP000015106">
    <property type="component" value="Chromosome 6"/>
</dbReference>
<dbReference type="EnsemblPlants" id="TuG1812G0600002824.01.T01">
    <property type="protein sequence ID" value="TuG1812G0600002824.01.T01.cds406714"/>
    <property type="gene ID" value="TuG1812G0600002824.01"/>
</dbReference>
<evidence type="ECO:0000313" key="1">
    <source>
        <dbReference type="EnsemblPlants" id="TuG1812G0600002824.01.T01.cds406714"/>
    </source>
</evidence>
<name>A0A8R7QUU0_TRIUA</name>
<reference evidence="1" key="3">
    <citation type="submission" date="2022-06" db="UniProtKB">
        <authorList>
            <consortium name="EnsemblPlants"/>
        </authorList>
    </citation>
    <scope>IDENTIFICATION</scope>
</reference>
<reference evidence="1" key="2">
    <citation type="submission" date="2018-03" db="EMBL/GenBank/DDBJ databases">
        <title>The Triticum urartu genome reveals the dynamic nature of wheat genome evolution.</title>
        <authorList>
            <person name="Ling H."/>
            <person name="Ma B."/>
            <person name="Shi X."/>
            <person name="Liu H."/>
            <person name="Dong L."/>
            <person name="Sun H."/>
            <person name="Cao Y."/>
            <person name="Gao Q."/>
            <person name="Zheng S."/>
            <person name="Li Y."/>
            <person name="Yu Y."/>
            <person name="Du H."/>
            <person name="Qi M."/>
            <person name="Li Y."/>
            <person name="Yu H."/>
            <person name="Cui Y."/>
            <person name="Wang N."/>
            <person name="Chen C."/>
            <person name="Wu H."/>
            <person name="Zhao Y."/>
            <person name="Zhang J."/>
            <person name="Li Y."/>
            <person name="Zhou W."/>
            <person name="Zhang B."/>
            <person name="Hu W."/>
            <person name="Eijk M."/>
            <person name="Tang J."/>
            <person name="Witsenboer H."/>
            <person name="Zhao S."/>
            <person name="Li Z."/>
            <person name="Zhang A."/>
            <person name="Wang D."/>
            <person name="Liang C."/>
        </authorList>
    </citation>
    <scope>NUCLEOTIDE SEQUENCE [LARGE SCALE GENOMIC DNA]</scope>
    <source>
        <strain evidence="1">cv. G1812</strain>
    </source>
</reference>
<evidence type="ECO:0000313" key="2">
    <source>
        <dbReference type="Proteomes" id="UP000015106"/>
    </source>
</evidence>
<accession>A0A8R7QUU0</accession>
<dbReference type="Gramene" id="TuG1812G0600002824.01.T01">
    <property type="protein sequence ID" value="TuG1812G0600002824.01.T01.cds406714"/>
    <property type="gene ID" value="TuG1812G0600002824.01"/>
</dbReference>
<protein>
    <submittedName>
        <fullName evidence="1">Uncharacterized protein</fullName>
    </submittedName>
</protein>
<sequence length="105" mass="11892">MSPTRTSTSTSTTICSLLTYRCLCEFISLTESADARRNSEFVCHVWNMSFRWSLVIHLTKYMDASEICNKAKIFVSFCMNTAKISLSYFSLCIVNTLLGCNAFTI</sequence>
<reference evidence="2" key="1">
    <citation type="journal article" date="2013" name="Nature">
        <title>Draft genome of the wheat A-genome progenitor Triticum urartu.</title>
        <authorList>
            <person name="Ling H.Q."/>
            <person name="Zhao S."/>
            <person name="Liu D."/>
            <person name="Wang J."/>
            <person name="Sun H."/>
            <person name="Zhang C."/>
            <person name="Fan H."/>
            <person name="Li D."/>
            <person name="Dong L."/>
            <person name="Tao Y."/>
            <person name="Gao C."/>
            <person name="Wu H."/>
            <person name="Li Y."/>
            <person name="Cui Y."/>
            <person name="Guo X."/>
            <person name="Zheng S."/>
            <person name="Wang B."/>
            <person name="Yu K."/>
            <person name="Liang Q."/>
            <person name="Yang W."/>
            <person name="Lou X."/>
            <person name="Chen J."/>
            <person name="Feng M."/>
            <person name="Jian J."/>
            <person name="Zhang X."/>
            <person name="Luo G."/>
            <person name="Jiang Y."/>
            <person name="Liu J."/>
            <person name="Wang Z."/>
            <person name="Sha Y."/>
            <person name="Zhang B."/>
            <person name="Wu H."/>
            <person name="Tang D."/>
            <person name="Shen Q."/>
            <person name="Xue P."/>
            <person name="Zou S."/>
            <person name="Wang X."/>
            <person name="Liu X."/>
            <person name="Wang F."/>
            <person name="Yang Y."/>
            <person name="An X."/>
            <person name="Dong Z."/>
            <person name="Zhang K."/>
            <person name="Zhang X."/>
            <person name="Luo M.C."/>
            <person name="Dvorak J."/>
            <person name="Tong Y."/>
            <person name="Wang J."/>
            <person name="Yang H."/>
            <person name="Li Z."/>
            <person name="Wang D."/>
            <person name="Zhang A."/>
            <person name="Wang J."/>
        </authorList>
    </citation>
    <scope>NUCLEOTIDE SEQUENCE</scope>
    <source>
        <strain evidence="2">cv. G1812</strain>
    </source>
</reference>
<proteinExistence type="predicted"/>
<keyword evidence="2" id="KW-1185">Reference proteome</keyword>